<name>A0ABW7GS90_9BURK</name>
<gene>
    <name evidence="1" type="ORF">ACG04Q_24905</name>
</gene>
<reference evidence="1 2" key="1">
    <citation type="submission" date="2024-08" db="EMBL/GenBank/DDBJ databases">
        <authorList>
            <person name="Lu H."/>
        </authorList>
    </citation>
    <scope>NUCLEOTIDE SEQUENCE [LARGE SCALE GENOMIC DNA]</scope>
    <source>
        <strain evidence="1 2">DXS20W</strain>
    </source>
</reference>
<dbReference type="EMBL" id="JBIGHX010000012">
    <property type="protein sequence ID" value="MFG6464836.1"/>
    <property type="molecule type" value="Genomic_DNA"/>
</dbReference>
<proteinExistence type="predicted"/>
<keyword evidence="2" id="KW-1185">Reference proteome</keyword>
<evidence type="ECO:0000313" key="1">
    <source>
        <dbReference type="EMBL" id="MFG6464836.1"/>
    </source>
</evidence>
<protein>
    <submittedName>
        <fullName evidence="1">Uncharacterized protein</fullName>
    </submittedName>
</protein>
<accession>A0ABW7GS90</accession>
<evidence type="ECO:0000313" key="2">
    <source>
        <dbReference type="Proteomes" id="UP001606302"/>
    </source>
</evidence>
<dbReference type="Proteomes" id="UP001606302">
    <property type="component" value="Unassembled WGS sequence"/>
</dbReference>
<comment type="caution">
    <text evidence="1">The sequence shown here is derived from an EMBL/GenBank/DDBJ whole genome shotgun (WGS) entry which is preliminary data.</text>
</comment>
<sequence length="245" mass="27707">MVVKQVKHWLVTRANAARWRAIQDWAEARGAQFSQTRDGLGFLIEQPNAQPGPLRVEWGVSQRSYLPGTELRMRCEMGLHPDLQLMVLCRALMENLERAVFEAYTDTLKTRVDTDTPEEMRWLVMFPKFNHAASQIARQRYGFVGVTKDLARGWVDGQLGEALAQASQDLLPEGHPFVLMCMRGNLYLRTEMAEADLPRVQALVRLLETAAREALRVNAQLSDSGAWPTTTSIAWTPSTRPSDIN</sequence>
<organism evidence="1 2">
    <name type="scientific">Pelomonas lactea</name>
    <dbReference type="NCBI Taxonomy" id="3299030"/>
    <lineage>
        <taxon>Bacteria</taxon>
        <taxon>Pseudomonadati</taxon>
        <taxon>Pseudomonadota</taxon>
        <taxon>Betaproteobacteria</taxon>
        <taxon>Burkholderiales</taxon>
        <taxon>Sphaerotilaceae</taxon>
        <taxon>Roseateles</taxon>
    </lineage>
</organism>
<dbReference type="RefSeq" id="WP_394514475.1">
    <property type="nucleotide sequence ID" value="NZ_JBIGHX010000012.1"/>
</dbReference>